<dbReference type="PANTHER" id="PTHR24321">
    <property type="entry name" value="DEHYDROGENASES, SHORT CHAIN"/>
    <property type="match status" value="1"/>
</dbReference>
<dbReference type="AlphaFoldDB" id="A0A0D2GC88"/>
<organism evidence="4 5">
    <name type="scientific">Fonsecaea pedrosoi CBS 271.37</name>
    <dbReference type="NCBI Taxonomy" id="1442368"/>
    <lineage>
        <taxon>Eukaryota</taxon>
        <taxon>Fungi</taxon>
        <taxon>Dikarya</taxon>
        <taxon>Ascomycota</taxon>
        <taxon>Pezizomycotina</taxon>
        <taxon>Eurotiomycetes</taxon>
        <taxon>Chaetothyriomycetidae</taxon>
        <taxon>Chaetothyriales</taxon>
        <taxon>Herpotrichiellaceae</taxon>
        <taxon>Fonsecaea</taxon>
    </lineage>
</organism>
<dbReference type="EMBL" id="KN846973">
    <property type="protein sequence ID" value="KIW78288.1"/>
    <property type="molecule type" value="Genomic_DNA"/>
</dbReference>
<keyword evidence="2" id="KW-0521">NADP</keyword>
<evidence type="ECO:0000313" key="5">
    <source>
        <dbReference type="Proteomes" id="UP000053029"/>
    </source>
</evidence>
<dbReference type="Proteomes" id="UP000053029">
    <property type="component" value="Unassembled WGS sequence"/>
</dbReference>
<dbReference type="RefSeq" id="XP_013282096.1">
    <property type="nucleotide sequence ID" value="XM_013426642.1"/>
</dbReference>
<dbReference type="Pfam" id="PF13561">
    <property type="entry name" value="adh_short_C2"/>
    <property type="match status" value="1"/>
</dbReference>
<dbReference type="InterPro" id="IPR036291">
    <property type="entry name" value="NAD(P)-bd_dom_sf"/>
</dbReference>
<protein>
    <submittedName>
        <fullName evidence="4">Uncharacterized protein</fullName>
    </submittedName>
</protein>
<dbReference type="STRING" id="1442368.A0A0D2GC88"/>
<keyword evidence="5" id="KW-1185">Reference proteome</keyword>
<dbReference type="SUPFAM" id="SSF51735">
    <property type="entry name" value="NAD(P)-binding Rossmann-fold domains"/>
    <property type="match status" value="1"/>
</dbReference>
<dbReference type="GO" id="GO:0016491">
    <property type="term" value="F:oxidoreductase activity"/>
    <property type="evidence" value="ECO:0007669"/>
    <property type="project" value="UniProtKB-KW"/>
</dbReference>
<name>A0A0D2GC88_9EURO</name>
<dbReference type="PRINTS" id="PR00080">
    <property type="entry name" value="SDRFAMILY"/>
</dbReference>
<dbReference type="InterPro" id="IPR002347">
    <property type="entry name" value="SDR_fam"/>
</dbReference>
<evidence type="ECO:0000313" key="4">
    <source>
        <dbReference type="EMBL" id="KIW78288.1"/>
    </source>
</evidence>
<dbReference type="FunFam" id="3.40.50.720:FF:000084">
    <property type="entry name" value="Short-chain dehydrogenase reductase"/>
    <property type="match status" value="1"/>
</dbReference>
<reference evidence="4 5" key="1">
    <citation type="submission" date="2015-01" db="EMBL/GenBank/DDBJ databases">
        <title>The Genome Sequence of Fonsecaea pedrosoi CBS 271.37.</title>
        <authorList>
            <consortium name="The Broad Institute Genomics Platform"/>
            <person name="Cuomo C."/>
            <person name="de Hoog S."/>
            <person name="Gorbushina A."/>
            <person name="Stielow B."/>
            <person name="Teixiera M."/>
            <person name="Abouelleil A."/>
            <person name="Chapman S.B."/>
            <person name="Priest M."/>
            <person name="Young S.K."/>
            <person name="Wortman J."/>
            <person name="Nusbaum C."/>
            <person name="Birren B."/>
        </authorList>
    </citation>
    <scope>NUCLEOTIDE SEQUENCE [LARGE SCALE GENOMIC DNA]</scope>
    <source>
        <strain evidence="4 5">CBS 271.37</strain>
    </source>
</reference>
<accession>A0A0D2GC88</accession>
<proteinExistence type="inferred from homology"/>
<keyword evidence="3" id="KW-0560">Oxidoreductase</keyword>
<dbReference type="PRINTS" id="PR00081">
    <property type="entry name" value="GDHRDH"/>
</dbReference>
<comment type="similarity">
    <text evidence="1">Belongs to the short-chain dehydrogenases/reductases (SDR) family.</text>
</comment>
<dbReference type="PANTHER" id="PTHR24321:SF8">
    <property type="entry name" value="ESTRADIOL 17-BETA-DEHYDROGENASE 8-RELATED"/>
    <property type="match status" value="1"/>
</dbReference>
<dbReference type="CDD" id="cd05233">
    <property type="entry name" value="SDR_c"/>
    <property type="match status" value="1"/>
</dbReference>
<dbReference type="NCBIfam" id="NF005559">
    <property type="entry name" value="PRK07231.1"/>
    <property type="match status" value="1"/>
</dbReference>
<dbReference type="HOGENOM" id="CLU_010194_1_0_1"/>
<evidence type="ECO:0000256" key="2">
    <source>
        <dbReference type="ARBA" id="ARBA00022857"/>
    </source>
</evidence>
<gene>
    <name evidence="4" type="ORF">Z517_08123</name>
</gene>
<sequence>MMSRFQGKVALVTGAASGIGEAIAKRLAKDGATVIAADITPEKEGFTKTIGADVSYYQVDVTDEKAVHELEGWIRLTYGGLDILANNAGIGGPSGLVHEYPIAAFDQVFNVNVRGAFMVLQAGVRLMLESGGGAVVNTASLAGFRGVPNASPYHASKGAMVMLTRTAAIEYATKGIRVNAVGPGLIATPLVQQLDNAEVALQHLTAQIPQGRPGQAPEVANVVAFLADDNEASHVTGQIWCIDGGRSAT</sequence>
<dbReference type="Gene3D" id="3.40.50.720">
    <property type="entry name" value="NAD(P)-binding Rossmann-like Domain"/>
    <property type="match status" value="1"/>
</dbReference>
<evidence type="ECO:0000256" key="1">
    <source>
        <dbReference type="ARBA" id="ARBA00006484"/>
    </source>
</evidence>
<dbReference type="OrthoDB" id="1669814at2759"/>
<dbReference type="GeneID" id="25307613"/>
<evidence type="ECO:0000256" key="3">
    <source>
        <dbReference type="ARBA" id="ARBA00023002"/>
    </source>
</evidence>
<dbReference type="VEuPathDB" id="FungiDB:Z517_08123"/>